<dbReference type="Proteomes" id="UP000000305">
    <property type="component" value="Unassembled WGS sequence"/>
</dbReference>
<sequence>MKCKENIKSHIERNSELQAENETLKQKETQKIEEIDSVQKTHRYQLAQLTESLNMARTEIETLRRQEQEAALASAETKQKVHAELVKQEEEMVRLRNEREQLNNKVTLLETEMDKIKEQTSKQLQDAETVLELEKQKLLKELSRGKTEALKLMDEDMGHRLEDSKKERDAYWEAVLQKKLSEEAENHGRVLRQTEEHYRSRLAEMQEEKTLALEEKELYCASLISREQNNQQGLQEEVSNLKREIEN</sequence>
<dbReference type="HOGENOM" id="CLU_1126893_0_0_1"/>
<protein>
    <submittedName>
        <fullName evidence="3">Uncharacterized protein</fullName>
    </submittedName>
</protein>
<organism evidence="3 4">
    <name type="scientific">Daphnia pulex</name>
    <name type="common">Water flea</name>
    <dbReference type="NCBI Taxonomy" id="6669"/>
    <lineage>
        <taxon>Eukaryota</taxon>
        <taxon>Metazoa</taxon>
        <taxon>Ecdysozoa</taxon>
        <taxon>Arthropoda</taxon>
        <taxon>Crustacea</taxon>
        <taxon>Branchiopoda</taxon>
        <taxon>Diplostraca</taxon>
        <taxon>Cladocera</taxon>
        <taxon>Anomopoda</taxon>
        <taxon>Daphniidae</taxon>
        <taxon>Daphnia</taxon>
    </lineage>
</organism>
<keyword evidence="1" id="KW-0175">Coiled coil</keyword>
<evidence type="ECO:0000313" key="4">
    <source>
        <dbReference type="Proteomes" id="UP000000305"/>
    </source>
</evidence>
<proteinExistence type="predicted"/>
<name>E9FYX0_DAPPU</name>
<feature type="non-terminal residue" evidence="3">
    <location>
        <position position="1"/>
    </location>
</feature>
<feature type="coiled-coil region" evidence="1">
    <location>
        <begin position="195"/>
        <end position="244"/>
    </location>
</feature>
<feature type="compositionally biased region" description="Basic and acidic residues" evidence="2">
    <location>
        <begin position="1"/>
        <end position="15"/>
    </location>
</feature>
<keyword evidence="4" id="KW-1185">Reference proteome</keyword>
<evidence type="ECO:0000256" key="2">
    <source>
        <dbReference type="SAM" id="MobiDB-lite"/>
    </source>
</evidence>
<dbReference type="AlphaFoldDB" id="E9FYX0"/>
<accession>E9FYX0</accession>
<dbReference type="STRING" id="6669.E9FYX0"/>
<evidence type="ECO:0000313" key="3">
    <source>
        <dbReference type="EMBL" id="EFX87699.1"/>
    </source>
</evidence>
<gene>
    <name evidence="3" type="ORF">DAPPUDRAFT_207468</name>
</gene>
<feature type="region of interest" description="Disordered" evidence="2">
    <location>
        <begin position="1"/>
        <end position="28"/>
    </location>
</feature>
<dbReference type="EMBL" id="GL732527">
    <property type="protein sequence ID" value="EFX87699.1"/>
    <property type="molecule type" value="Genomic_DNA"/>
</dbReference>
<dbReference type="KEGG" id="dpx:DAPPUDRAFT_207468"/>
<reference evidence="3 4" key="1">
    <citation type="journal article" date="2011" name="Science">
        <title>The ecoresponsive genome of Daphnia pulex.</title>
        <authorList>
            <person name="Colbourne J.K."/>
            <person name="Pfrender M.E."/>
            <person name="Gilbert D."/>
            <person name="Thomas W.K."/>
            <person name="Tucker A."/>
            <person name="Oakley T.H."/>
            <person name="Tokishita S."/>
            <person name="Aerts A."/>
            <person name="Arnold G.J."/>
            <person name="Basu M.K."/>
            <person name="Bauer D.J."/>
            <person name="Caceres C.E."/>
            <person name="Carmel L."/>
            <person name="Casola C."/>
            <person name="Choi J.H."/>
            <person name="Detter J.C."/>
            <person name="Dong Q."/>
            <person name="Dusheyko S."/>
            <person name="Eads B.D."/>
            <person name="Frohlich T."/>
            <person name="Geiler-Samerotte K.A."/>
            <person name="Gerlach D."/>
            <person name="Hatcher P."/>
            <person name="Jogdeo S."/>
            <person name="Krijgsveld J."/>
            <person name="Kriventseva E.V."/>
            <person name="Kultz D."/>
            <person name="Laforsch C."/>
            <person name="Lindquist E."/>
            <person name="Lopez J."/>
            <person name="Manak J.R."/>
            <person name="Muller J."/>
            <person name="Pangilinan J."/>
            <person name="Patwardhan R.P."/>
            <person name="Pitluck S."/>
            <person name="Pritham E.J."/>
            <person name="Rechtsteiner A."/>
            <person name="Rho M."/>
            <person name="Rogozin I.B."/>
            <person name="Sakarya O."/>
            <person name="Salamov A."/>
            <person name="Schaack S."/>
            <person name="Shapiro H."/>
            <person name="Shiga Y."/>
            <person name="Skalitzky C."/>
            <person name="Smith Z."/>
            <person name="Souvorov A."/>
            <person name="Sung W."/>
            <person name="Tang Z."/>
            <person name="Tsuchiya D."/>
            <person name="Tu H."/>
            <person name="Vos H."/>
            <person name="Wang M."/>
            <person name="Wolf Y.I."/>
            <person name="Yamagata H."/>
            <person name="Yamada T."/>
            <person name="Ye Y."/>
            <person name="Shaw J.R."/>
            <person name="Andrews J."/>
            <person name="Crease T.J."/>
            <person name="Tang H."/>
            <person name="Lucas S.M."/>
            <person name="Robertson H.M."/>
            <person name="Bork P."/>
            <person name="Koonin E.V."/>
            <person name="Zdobnov E.M."/>
            <person name="Grigoriev I.V."/>
            <person name="Lynch M."/>
            <person name="Boore J.L."/>
        </authorList>
    </citation>
    <scope>NUCLEOTIDE SEQUENCE [LARGE SCALE GENOMIC DNA]</scope>
</reference>
<evidence type="ECO:0000256" key="1">
    <source>
        <dbReference type="SAM" id="Coils"/>
    </source>
</evidence>
<dbReference type="OrthoDB" id="5322683at2759"/>
<dbReference type="InParanoid" id="E9FYX0"/>